<feature type="compositionally biased region" description="Basic and acidic residues" evidence="1">
    <location>
        <begin position="73"/>
        <end position="89"/>
    </location>
</feature>
<feature type="region of interest" description="Disordered" evidence="1">
    <location>
        <begin position="68"/>
        <end position="89"/>
    </location>
</feature>
<sequence length="89" mass="9269">MCVRRQGARNAERALRDRKAGIAAEGSRERVVEGVAVGVDGDEAGEAVGRGRCEDVVVRLAPGDGCAGGAEGGEYRGDEKRSVREAISL</sequence>
<name>A0ABM8E1K3_9MICO</name>
<gene>
    <name evidence="2" type="ORF">Microterr_24880</name>
</gene>
<dbReference type="Proteomes" id="UP001317779">
    <property type="component" value="Chromosome"/>
</dbReference>
<reference evidence="2 3" key="1">
    <citation type="submission" date="2022-12" db="EMBL/GenBank/DDBJ databases">
        <title>Microbacterium terricola strain KV-448 chromosome, complete genome.</title>
        <authorList>
            <person name="Oshima T."/>
            <person name="Moriya T."/>
            <person name="Bessho Y."/>
        </authorList>
    </citation>
    <scope>NUCLEOTIDE SEQUENCE [LARGE SCALE GENOMIC DNA]</scope>
    <source>
        <strain evidence="2 3">KV-448</strain>
    </source>
</reference>
<evidence type="ECO:0000256" key="1">
    <source>
        <dbReference type="SAM" id="MobiDB-lite"/>
    </source>
</evidence>
<organism evidence="2 3">
    <name type="scientific">Microbacterium terricola</name>
    <dbReference type="NCBI Taxonomy" id="344163"/>
    <lineage>
        <taxon>Bacteria</taxon>
        <taxon>Bacillati</taxon>
        <taxon>Actinomycetota</taxon>
        <taxon>Actinomycetes</taxon>
        <taxon>Micrococcales</taxon>
        <taxon>Microbacteriaceae</taxon>
        <taxon>Microbacterium</taxon>
    </lineage>
</organism>
<dbReference type="EMBL" id="AP027141">
    <property type="protein sequence ID" value="BDV31828.1"/>
    <property type="molecule type" value="Genomic_DNA"/>
</dbReference>
<proteinExistence type="predicted"/>
<accession>A0ABM8E1K3</accession>
<keyword evidence="3" id="KW-1185">Reference proteome</keyword>
<evidence type="ECO:0000313" key="2">
    <source>
        <dbReference type="EMBL" id="BDV31828.1"/>
    </source>
</evidence>
<protein>
    <submittedName>
        <fullName evidence="2">Uncharacterized protein</fullName>
    </submittedName>
</protein>
<evidence type="ECO:0000313" key="3">
    <source>
        <dbReference type="Proteomes" id="UP001317779"/>
    </source>
</evidence>